<evidence type="ECO:0000313" key="2">
    <source>
        <dbReference type="Proteomes" id="UP001500604"/>
    </source>
</evidence>
<dbReference type="Gene3D" id="1.10.10.10">
    <property type="entry name" value="Winged helix-like DNA-binding domain superfamily/Winged helix DNA-binding domain"/>
    <property type="match status" value="1"/>
</dbReference>
<dbReference type="EMBL" id="BAABFL010000122">
    <property type="protein sequence ID" value="GAA4649152.1"/>
    <property type="molecule type" value="Genomic_DNA"/>
</dbReference>
<dbReference type="InterPro" id="IPR036388">
    <property type="entry name" value="WH-like_DNA-bd_sf"/>
</dbReference>
<dbReference type="Proteomes" id="UP001500604">
    <property type="component" value="Unassembled WGS sequence"/>
</dbReference>
<gene>
    <name evidence="1" type="ORF">GCM10023116_14260</name>
</gene>
<dbReference type="Gene3D" id="3.30.420.40">
    <property type="match status" value="2"/>
</dbReference>
<dbReference type="InterPro" id="IPR000600">
    <property type="entry name" value="ROK"/>
</dbReference>
<reference evidence="2" key="1">
    <citation type="journal article" date="2019" name="Int. J. Syst. Evol. Microbiol.">
        <title>The Global Catalogue of Microorganisms (GCM) 10K type strain sequencing project: providing services to taxonomists for standard genome sequencing and annotation.</title>
        <authorList>
            <consortium name="The Broad Institute Genomics Platform"/>
            <consortium name="The Broad Institute Genome Sequencing Center for Infectious Disease"/>
            <person name="Wu L."/>
            <person name="Ma J."/>
        </authorList>
    </citation>
    <scope>NUCLEOTIDE SEQUENCE [LARGE SCALE GENOMIC DNA]</scope>
    <source>
        <strain evidence="2">JCM 17805</strain>
    </source>
</reference>
<dbReference type="InterPro" id="IPR043129">
    <property type="entry name" value="ATPase_NBD"/>
</dbReference>
<protein>
    <submittedName>
        <fullName evidence="1">ROK family protein</fullName>
    </submittedName>
</protein>
<organism evidence="1 2">
    <name type="scientific">Kistimonas scapharcae</name>
    <dbReference type="NCBI Taxonomy" id="1036133"/>
    <lineage>
        <taxon>Bacteria</taxon>
        <taxon>Pseudomonadati</taxon>
        <taxon>Pseudomonadota</taxon>
        <taxon>Gammaproteobacteria</taxon>
        <taxon>Oceanospirillales</taxon>
        <taxon>Endozoicomonadaceae</taxon>
        <taxon>Kistimonas</taxon>
    </lineage>
</organism>
<comment type="caution">
    <text evidence="1">The sequence shown here is derived from an EMBL/GenBank/DDBJ whole genome shotgun (WGS) entry which is preliminary data.</text>
</comment>
<evidence type="ECO:0000313" key="1">
    <source>
        <dbReference type="EMBL" id="GAA4649152.1"/>
    </source>
</evidence>
<dbReference type="SUPFAM" id="SSF46785">
    <property type="entry name" value="Winged helix' DNA-binding domain"/>
    <property type="match status" value="1"/>
</dbReference>
<dbReference type="InterPro" id="IPR036390">
    <property type="entry name" value="WH_DNA-bd_sf"/>
</dbReference>
<dbReference type="SUPFAM" id="SSF53067">
    <property type="entry name" value="Actin-like ATPase domain"/>
    <property type="match status" value="1"/>
</dbReference>
<dbReference type="PANTHER" id="PTHR18964">
    <property type="entry name" value="ROK (REPRESSOR, ORF, KINASE) FAMILY"/>
    <property type="match status" value="1"/>
</dbReference>
<proteinExistence type="predicted"/>
<dbReference type="PANTHER" id="PTHR18964:SF175">
    <property type="entry name" value="N-ACETYLGLUCOSAMINE REPRESSOR"/>
    <property type="match status" value="1"/>
</dbReference>
<dbReference type="Pfam" id="PF00480">
    <property type="entry name" value="ROK"/>
    <property type="match status" value="1"/>
</dbReference>
<accession>A0ABP8UZT6</accession>
<dbReference type="RefSeq" id="WP_345194918.1">
    <property type="nucleotide sequence ID" value="NZ_BAABFL010000122.1"/>
</dbReference>
<name>A0ABP8UZT6_9GAMM</name>
<sequence>MIKSESTGQELRLQPIATVYRTIDQAGPISRIQLARECLMAPGTLTRIARLLMDNHLIQEVASQASTGGRRPVSLAINTTARQLLAVRAGRNHFHMGLCDLSGKLIKKETVQAFTESEETFSAGLISAMRDFISSNKQHITALTGVGITLPGLIDSQAGIVHFMPNISVNRLALAENVRQALEIPCYISNDTAAMCLAEHYFGTATTCNNALFISIHNGVRAGMMIHGELYEGCLGAAGEIGHIQVDPLGQRCYCGNFGCLETLVCNPSIENRYNQLARNHQPAADAYPSGNKTVADICTAAVNQEPLAVNILKDVAKHLGNVIAMSVNLIRPEKIILCGEIATAFPIIAPVIQHCMENGTVQGISRAPALEISPLGQQRWLGGTALVKRALRDGSLLGQFLD</sequence>
<keyword evidence="2" id="KW-1185">Reference proteome</keyword>